<name>A0ABW4E0M6_9RHOB</name>
<sequence length="374" mass="40394">MKRSIDLGILFSRSGTYSLMGGASRLGALKAIAQVNRDDRFDIAFRAVERDPQGNVDAYAPLCEQILQGSGARHVIGCTTSWSRKEVIPSLERRDGALWYPVPYEGFETSDRVVYTHACPNQHLLPLLDHAFAQYGTGSYLTGSNYIWGWEMNRLAREAARRAGGEVLGERYLPLGSVEVARIVDEIAALRPDFVLNQLIGASQYAFLAAMADLRVRDPYFGAGHCPILSCNLTESELPQIGPASEGLIAAGPWFRGSDRLPQGGTILGPQCGDGAQDFGSSFEAVAHASVMMLARLLSHRPGAEDLPLSQLLALPVAAQLGISARTHHTRLPVVIAQVRDGAFVALKTIAPIEGDPYLTFAGKTQAPALRVVT</sequence>
<dbReference type="InterPro" id="IPR028082">
    <property type="entry name" value="Peripla_BP_I"/>
</dbReference>
<evidence type="ECO:0000313" key="2">
    <source>
        <dbReference type="Proteomes" id="UP001597302"/>
    </source>
</evidence>
<keyword evidence="2" id="KW-1185">Reference proteome</keyword>
<reference evidence="2" key="1">
    <citation type="journal article" date="2019" name="Int. J. Syst. Evol. Microbiol.">
        <title>The Global Catalogue of Microorganisms (GCM) 10K type strain sequencing project: providing services to taxonomists for standard genome sequencing and annotation.</title>
        <authorList>
            <consortium name="The Broad Institute Genomics Platform"/>
            <consortium name="The Broad Institute Genome Sequencing Center for Infectious Disease"/>
            <person name="Wu L."/>
            <person name="Ma J."/>
        </authorList>
    </citation>
    <scope>NUCLEOTIDE SEQUENCE [LARGE SCALE GENOMIC DNA]</scope>
    <source>
        <strain evidence="2">CCM 8875</strain>
    </source>
</reference>
<organism evidence="1 2">
    <name type="scientific">Paracoccus nototheniae</name>
    <dbReference type="NCBI Taxonomy" id="2489002"/>
    <lineage>
        <taxon>Bacteria</taxon>
        <taxon>Pseudomonadati</taxon>
        <taxon>Pseudomonadota</taxon>
        <taxon>Alphaproteobacteria</taxon>
        <taxon>Rhodobacterales</taxon>
        <taxon>Paracoccaceae</taxon>
        <taxon>Paracoccus</taxon>
    </lineage>
</organism>
<dbReference type="RefSeq" id="WP_131572493.1">
    <property type="nucleotide sequence ID" value="NZ_CBCSAJ010000001.1"/>
</dbReference>
<accession>A0ABW4E0M6</accession>
<proteinExistence type="predicted"/>
<dbReference type="Proteomes" id="UP001597302">
    <property type="component" value="Unassembled WGS sequence"/>
</dbReference>
<dbReference type="PANTHER" id="PTHR47628">
    <property type="match status" value="1"/>
</dbReference>
<evidence type="ECO:0000313" key="1">
    <source>
        <dbReference type="EMBL" id="MFD1482922.1"/>
    </source>
</evidence>
<protein>
    <submittedName>
        <fullName evidence="1">Transporter substrate-binding protein</fullName>
    </submittedName>
</protein>
<dbReference type="Gene3D" id="3.40.50.2300">
    <property type="match status" value="2"/>
</dbReference>
<gene>
    <name evidence="1" type="ORF">ACFQ5P_16615</name>
</gene>
<dbReference type="PANTHER" id="PTHR47628:SF1">
    <property type="entry name" value="ALIPHATIC AMIDASE EXPRESSION-REGULATING PROTEIN"/>
    <property type="match status" value="1"/>
</dbReference>
<dbReference type="Pfam" id="PF13433">
    <property type="entry name" value="Peripla_BP_5"/>
    <property type="match status" value="1"/>
</dbReference>
<comment type="caution">
    <text evidence="1">The sequence shown here is derived from an EMBL/GenBank/DDBJ whole genome shotgun (WGS) entry which is preliminary data.</text>
</comment>
<dbReference type="SUPFAM" id="SSF53822">
    <property type="entry name" value="Periplasmic binding protein-like I"/>
    <property type="match status" value="1"/>
</dbReference>
<dbReference type="EMBL" id="JBHTOQ010000036">
    <property type="protein sequence ID" value="MFD1482922.1"/>
    <property type="molecule type" value="Genomic_DNA"/>
</dbReference>